<evidence type="ECO:0000256" key="9">
    <source>
        <dbReference type="ARBA" id="ARBA00023228"/>
    </source>
</evidence>
<dbReference type="EMBL" id="KV460274">
    <property type="protein sequence ID" value="OBT92060.1"/>
    <property type="molecule type" value="Genomic_DNA"/>
</dbReference>
<dbReference type="Pfam" id="PF04193">
    <property type="entry name" value="PQ-loop"/>
    <property type="match status" value="2"/>
</dbReference>
<evidence type="ECO:0000256" key="7">
    <source>
        <dbReference type="ARBA" id="ARBA00022989"/>
    </source>
</evidence>
<dbReference type="STRING" id="342668.A0A1B8G898"/>
<dbReference type="GO" id="GO:0005774">
    <property type="term" value="C:vacuolar membrane"/>
    <property type="evidence" value="ECO:0007669"/>
    <property type="project" value="TreeGrafter"/>
</dbReference>
<gene>
    <name evidence="12" type="ORF">VE01_09774</name>
</gene>
<evidence type="ECO:0000256" key="6">
    <source>
        <dbReference type="ARBA" id="ARBA00022847"/>
    </source>
</evidence>
<dbReference type="OrthoDB" id="75720at2759"/>
<organism evidence="12 13">
    <name type="scientific">Pseudogymnoascus verrucosus</name>
    <dbReference type="NCBI Taxonomy" id="342668"/>
    <lineage>
        <taxon>Eukaryota</taxon>
        <taxon>Fungi</taxon>
        <taxon>Dikarya</taxon>
        <taxon>Ascomycota</taxon>
        <taxon>Pezizomycotina</taxon>
        <taxon>Leotiomycetes</taxon>
        <taxon>Thelebolales</taxon>
        <taxon>Thelebolaceae</taxon>
        <taxon>Pseudogymnoascus</taxon>
    </lineage>
</organism>
<keyword evidence="6" id="KW-0769">Symport</keyword>
<evidence type="ECO:0000256" key="4">
    <source>
        <dbReference type="ARBA" id="ARBA00022692"/>
    </source>
</evidence>
<evidence type="ECO:0008006" key="14">
    <source>
        <dbReference type="Google" id="ProtNLM"/>
    </source>
</evidence>
<dbReference type="InterPro" id="IPR006603">
    <property type="entry name" value="PQ-loop_rpt"/>
</dbReference>
<keyword evidence="3" id="KW-0813">Transport</keyword>
<feature type="transmembrane region" description="Helical" evidence="11">
    <location>
        <begin position="155"/>
        <end position="180"/>
    </location>
</feature>
<dbReference type="AlphaFoldDB" id="A0A1B8G898"/>
<feature type="transmembrane region" description="Helical" evidence="11">
    <location>
        <begin position="128"/>
        <end position="149"/>
    </location>
</feature>
<evidence type="ECO:0000256" key="2">
    <source>
        <dbReference type="ARBA" id="ARBA00006855"/>
    </source>
</evidence>
<name>A0A1B8G898_9PEZI</name>
<evidence type="ECO:0000256" key="8">
    <source>
        <dbReference type="ARBA" id="ARBA00023136"/>
    </source>
</evidence>
<evidence type="ECO:0000313" key="13">
    <source>
        <dbReference type="Proteomes" id="UP000091956"/>
    </source>
</evidence>
<dbReference type="PANTHER" id="PTHR13131">
    <property type="entry name" value="CYSTINOSIN"/>
    <property type="match status" value="1"/>
</dbReference>
<evidence type="ECO:0000313" key="12">
    <source>
        <dbReference type="EMBL" id="OBT92060.1"/>
    </source>
</evidence>
<evidence type="ECO:0000256" key="1">
    <source>
        <dbReference type="ARBA" id="ARBA00004155"/>
    </source>
</evidence>
<proteinExistence type="inferred from homology"/>
<dbReference type="SMART" id="SM00679">
    <property type="entry name" value="CTNS"/>
    <property type="match status" value="2"/>
</dbReference>
<keyword evidence="7 11" id="KW-1133">Transmembrane helix</keyword>
<comment type="catalytic activity">
    <reaction evidence="10">
        <text>L-cystine(out) + H(+)(out) = L-cystine(in) + H(+)(in)</text>
        <dbReference type="Rhea" id="RHEA:66172"/>
        <dbReference type="ChEBI" id="CHEBI:15378"/>
        <dbReference type="ChEBI" id="CHEBI:35491"/>
    </reaction>
    <physiologicalReaction direction="left-to-right" evidence="10">
        <dbReference type="Rhea" id="RHEA:66173"/>
    </physiologicalReaction>
</comment>
<evidence type="ECO:0000256" key="10">
    <source>
        <dbReference type="ARBA" id="ARBA00048473"/>
    </source>
</evidence>
<dbReference type="Gene3D" id="1.20.1280.290">
    <property type="match status" value="1"/>
</dbReference>
<accession>A0A1B8G898</accession>
<dbReference type="PANTHER" id="PTHR13131:SF5">
    <property type="entry name" value="CYSTINOSIN"/>
    <property type="match status" value="1"/>
</dbReference>
<reference evidence="12 13" key="1">
    <citation type="submission" date="2016-03" db="EMBL/GenBank/DDBJ databases">
        <title>Comparative genomics of Pseudogymnoascus destructans, the fungus causing white-nose syndrome of bats.</title>
        <authorList>
            <person name="Palmer J.M."/>
            <person name="Drees K.P."/>
            <person name="Foster J.T."/>
            <person name="Lindner D.L."/>
        </authorList>
    </citation>
    <scope>NUCLEOTIDE SEQUENCE [LARGE SCALE GENOMIC DNA]</scope>
    <source>
        <strain evidence="12 13">UAMH 10579</strain>
    </source>
</reference>
<dbReference type="InterPro" id="IPR005282">
    <property type="entry name" value="LC_transporter"/>
</dbReference>
<keyword evidence="8 11" id="KW-0472">Membrane</keyword>
<dbReference type="GO" id="GO:0015293">
    <property type="term" value="F:symporter activity"/>
    <property type="evidence" value="ECO:0007669"/>
    <property type="project" value="UniProtKB-KW"/>
</dbReference>
<dbReference type="FunFam" id="1.20.1280.290:FF:000016">
    <property type="entry name" value="Cystinosin homolog"/>
    <property type="match status" value="1"/>
</dbReference>
<dbReference type="GO" id="GO:0000324">
    <property type="term" value="C:fungal-type vacuole"/>
    <property type="evidence" value="ECO:0007669"/>
    <property type="project" value="TreeGrafter"/>
</dbReference>
<reference evidence="13" key="2">
    <citation type="journal article" date="2018" name="Nat. Commun.">
        <title>Extreme sensitivity to ultraviolet light in the fungal pathogen causing white-nose syndrome of bats.</title>
        <authorList>
            <person name="Palmer J.M."/>
            <person name="Drees K.P."/>
            <person name="Foster J.T."/>
            <person name="Lindner D.L."/>
        </authorList>
    </citation>
    <scope>NUCLEOTIDE SEQUENCE [LARGE SCALE GENOMIC DNA]</scope>
    <source>
        <strain evidence="13">UAMH 10579</strain>
    </source>
</reference>
<feature type="transmembrane region" description="Helical" evidence="11">
    <location>
        <begin position="48"/>
        <end position="67"/>
    </location>
</feature>
<keyword evidence="4 11" id="KW-0812">Transmembrane</keyword>
<keyword evidence="9" id="KW-0458">Lysosome</keyword>
<dbReference type="Proteomes" id="UP000091956">
    <property type="component" value="Unassembled WGS sequence"/>
</dbReference>
<keyword evidence="5" id="KW-0677">Repeat</keyword>
<evidence type="ECO:0000256" key="11">
    <source>
        <dbReference type="SAM" id="Phobius"/>
    </source>
</evidence>
<sequence length="277" mass="30443">MTASLLLPALSYIFGWGYFISWSLSFYPQPLLNYYRRSTSGATIDFPAINILGFAAYFISNAAFLYSPEIRRQYAARNHGLTPTVKLNDVAFAAHATICSAIAMSQYFPQIWGFEDRGRRRERVGRTVMGIFIGSIIGVGAVAAVVASYPGDDVVTGWAGIDVVYAISYVKLVVTLVKYIPQLVTNYNNKSTHGWSIHQILLDLIGGFLSLGQLGIDSYIQRDWSGVTGNPVKLSLGNSSLIFDSMFIIQHYILYPGAGKNEHSESSRLLDAEGEAA</sequence>
<dbReference type="RefSeq" id="XP_018125793.1">
    <property type="nucleotide sequence ID" value="XM_018279183.2"/>
</dbReference>
<protein>
    <recommendedName>
        <fullName evidence="14">Cystinosin</fullName>
    </recommendedName>
</protein>
<evidence type="ECO:0000256" key="3">
    <source>
        <dbReference type="ARBA" id="ARBA00022448"/>
    </source>
</evidence>
<feature type="transmembrane region" description="Helical" evidence="11">
    <location>
        <begin position="6"/>
        <end position="27"/>
    </location>
</feature>
<comment type="similarity">
    <text evidence="2">Belongs to the cystinosin family.</text>
</comment>
<evidence type="ECO:0000256" key="5">
    <source>
        <dbReference type="ARBA" id="ARBA00022737"/>
    </source>
</evidence>
<dbReference type="GeneID" id="28843160"/>
<dbReference type="GO" id="GO:0015184">
    <property type="term" value="F:L-cystine transmembrane transporter activity"/>
    <property type="evidence" value="ECO:0007669"/>
    <property type="project" value="TreeGrafter"/>
</dbReference>
<comment type="subcellular location">
    <subcellularLocation>
        <location evidence="1">Lysosome membrane</location>
        <topology evidence="1">Multi-pass membrane protein</topology>
    </subcellularLocation>
</comment>
<keyword evidence="13" id="KW-1185">Reference proteome</keyword>